<sequence>MLNSKNALLLIGSPKKNNSTSASLGSYLIGKLELEGFTTEKIKIASSLKTKSGIEKLLQAVDNSEIIILSSPTYVDSLPAGAIKSFELIAEHRDKRKLINKQKIMFIANCGFPQALHNDVALDICKCFASHAGFICMGSLALGAGGAIRGRRLEDLGGKVRNIIKALDITAAALNNDTSIPLEAVELMKKPVIPPRIYTVFASLILKKRAKKFGAKKYLYSKPYEV</sequence>
<dbReference type="KEGG" id="vpy:HZI73_20300"/>
<organism evidence="2 3">
    <name type="scientific">Vallitalea pronyensis</name>
    <dbReference type="NCBI Taxonomy" id="1348613"/>
    <lineage>
        <taxon>Bacteria</taxon>
        <taxon>Bacillati</taxon>
        <taxon>Bacillota</taxon>
        <taxon>Clostridia</taxon>
        <taxon>Lachnospirales</taxon>
        <taxon>Vallitaleaceae</taxon>
        <taxon>Vallitalea</taxon>
    </lineage>
</organism>
<evidence type="ECO:0000313" key="2">
    <source>
        <dbReference type="EMBL" id="QUI24498.1"/>
    </source>
</evidence>
<dbReference type="Gene3D" id="3.40.50.360">
    <property type="match status" value="1"/>
</dbReference>
<keyword evidence="3" id="KW-1185">Reference proteome</keyword>
<dbReference type="InterPro" id="IPR005025">
    <property type="entry name" value="FMN_Rdtase-like_dom"/>
</dbReference>
<dbReference type="RefSeq" id="WP_212695191.1">
    <property type="nucleotide sequence ID" value="NZ_CP058649.1"/>
</dbReference>
<dbReference type="EMBL" id="CP058649">
    <property type="protein sequence ID" value="QUI24498.1"/>
    <property type="molecule type" value="Genomic_DNA"/>
</dbReference>
<gene>
    <name evidence="2" type="ORF">HZI73_20300</name>
</gene>
<proteinExistence type="predicted"/>
<accession>A0A8J8MNK2</accession>
<feature type="domain" description="NADPH-dependent FMN reductase-like" evidence="1">
    <location>
        <begin position="8"/>
        <end position="102"/>
    </location>
</feature>
<name>A0A8J8MNK2_9FIRM</name>
<dbReference type="Proteomes" id="UP000683246">
    <property type="component" value="Chromosome"/>
</dbReference>
<protein>
    <recommendedName>
        <fullName evidence="1">NADPH-dependent FMN reductase-like domain-containing protein</fullName>
    </recommendedName>
</protein>
<dbReference type="InterPro" id="IPR029039">
    <property type="entry name" value="Flavoprotein-like_sf"/>
</dbReference>
<evidence type="ECO:0000313" key="3">
    <source>
        <dbReference type="Proteomes" id="UP000683246"/>
    </source>
</evidence>
<evidence type="ECO:0000259" key="1">
    <source>
        <dbReference type="Pfam" id="PF03358"/>
    </source>
</evidence>
<dbReference type="AlphaFoldDB" id="A0A8J8MNK2"/>
<dbReference type="Pfam" id="PF03358">
    <property type="entry name" value="FMN_red"/>
    <property type="match status" value="1"/>
</dbReference>
<dbReference type="GO" id="GO:0016491">
    <property type="term" value="F:oxidoreductase activity"/>
    <property type="evidence" value="ECO:0007669"/>
    <property type="project" value="InterPro"/>
</dbReference>
<dbReference type="SUPFAM" id="SSF52218">
    <property type="entry name" value="Flavoproteins"/>
    <property type="match status" value="1"/>
</dbReference>
<reference evidence="2" key="1">
    <citation type="submission" date="2020-07" db="EMBL/GenBank/DDBJ databases">
        <title>Vallitalea pronyensis genome.</title>
        <authorList>
            <person name="Postec A."/>
        </authorList>
    </citation>
    <scope>NUCLEOTIDE SEQUENCE</scope>
    <source>
        <strain evidence="2">FatNI3</strain>
    </source>
</reference>